<dbReference type="InterPro" id="IPR009081">
    <property type="entry name" value="PP-bd_ACP"/>
</dbReference>
<evidence type="ECO:0000256" key="2">
    <source>
        <dbReference type="ARBA" id="ARBA00022553"/>
    </source>
</evidence>
<gene>
    <name evidence="4" type="ORF">SSFG_07807</name>
</gene>
<reference evidence="5" key="1">
    <citation type="submission" date="2008-12" db="EMBL/GenBank/DDBJ databases">
        <title>Annotation of Streptomyces ghanaensis ATCC 14672.</title>
        <authorList>
            <consortium name="The Broad Institute Genome Sequencing Platform"/>
            <consortium name="Broad Institute Microbial Sequencing Center"/>
            <person name="Fischbach M."/>
            <person name="Ward D."/>
            <person name="Young S."/>
            <person name="Kodira C.D."/>
            <person name="Zeng Q."/>
            <person name="Koehrsen M."/>
            <person name="Godfrey P."/>
            <person name="Alvarado L."/>
            <person name="Berlin A.M."/>
            <person name="Borenstein D."/>
            <person name="Chen Z."/>
            <person name="Engels R."/>
            <person name="Freedman E."/>
            <person name="Gellesch M."/>
            <person name="Goldberg J."/>
            <person name="Griggs A."/>
            <person name="Gujja S."/>
            <person name="Heiman D.I."/>
            <person name="Hepburn T.A."/>
            <person name="Howarth C."/>
            <person name="Jen D."/>
            <person name="Larson L."/>
            <person name="Lewis B."/>
            <person name="Mehta T."/>
            <person name="Park D."/>
            <person name="Pearson M."/>
            <person name="Roberts A."/>
            <person name="Saif S."/>
            <person name="Shea T.D."/>
            <person name="Shenoy N."/>
            <person name="Sisk P."/>
            <person name="Stolte C."/>
            <person name="Sykes S.N."/>
            <person name="Walk T."/>
            <person name="White J."/>
            <person name="Yandava C."/>
            <person name="Straight P."/>
            <person name="Clardy J."/>
            <person name="Hung D."/>
            <person name="Kolter R."/>
            <person name="Mekalanos J."/>
            <person name="Walker S."/>
            <person name="Walsh C.T."/>
            <person name="Wieland B.L.C."/>
            <person name="Ilzarbe M."/>
            <person name="Galagan J."/>
            <person name="Nusbaum C."/>
            <person name="Birren B."/>
        </authorList>
    </citation>
    <scope>NUCLEOTIDE SEQUENCE [LARGE SCALE GENOMIC DNA]</scope>
    <source>
        <strain evidence="5">ATCC 14672 / DSM 40746 / JCM 4963 / KCTC 9882 / NRRL B-12104 / FH 1290</strain>
    </source>
</reference>
<dbReference type="Proteomes" id="UP000003824">
    <property type="component" value="Unassembled WGS sequence"/>
</dbReference>
<sequence>MADSEPVMSEDEILGWLTERVGTLVSLPISQINPDIPYVEYGFDSVAALSLLGDIEGKFDLVLDPSIALEHSTLALMAEFLVAEQKEAVHS</sequence>
<keyword evidence="1" id="KW-0596">Phosphopantetheine</keyword>
<organism evidence="4 5">
    <name type="scientific">Streptomyces viridosporus (strain ATCC 14672 / DSM 40746 / JCM 4963 / KCTC 9882 / NRRL B-12104 / FH 1290)</name>
    <name type="common">Streptomyces ghanaensis</name>
    <dbReference type="NCBI Taxonomy" id="566461"/>
    <lineage>
        <taxon>Bacteria</taxon>
        <taxon>Bacillati</taxon>
        <taxon>Actinomycetota</taxon>
        <taxon>Actinomycetes</taxon>
        <taxon>Kitasatosporales</taxon>
        <taxon>Streptomycetaceae</taxon>
        <taxon>Streptomyces</taxon>
    </lineage>
</organism>
<dbReference type="InterPro" id="IPR036736">
    <property type="entry name" value="ACP-like_sf"/>
</dbReference>
<evidence type="ECO:0000313" key="5">
    <source>
        <dbReference type="Proteomes" id="UP000003824"/>
    </source>
</evidence>
<evidence type="ECO:0000313" key="4">
    <source>
        <dbReference type="EMBL" id="EFE72572.2"/>
    </source>
</evidence>
<dbReference type="SMART" id="SM00823">
    <property type="entry name" value="PKS_PP"/>
    <property type="match status" value="1"/>
</dbReference>
<dbReference type="PROSITE" id="PS50075">
    <property type="entry name" value="CARRIER"/>
    <property type="match status" value="1"/>
</dbReference>
<dbReference type="SUPFAM" id="SSF47336">
    <property type="entry name" value="ACP-like"/>
    <property type="match status" value="1"/>
</dbReference>
<keyword evidence="2" id="KW-0597">Phosphoprotein</keyword>
<dbReference type="eggNOG" id="COG0236">
    <property type="taxonomic scope" value="Bacteria"/>
</dbReference>
<dbReference type="Gene3D" id="1.10.1200.10">
    <property type="entry name" value="ACP-like"/>
    <property type="match status" value="1"/>
</dbReference>
<dbReference type="Pfam" id="PF00550">
    <property type="entry name" value="PP-binding"/>
    <property type="match status" value="1"/>
</dbReference>
<accession>D6AAN7</accession>
<evidence type="ECO:0000256" key="1">
    <source>
        <dbReference type="ARBA" id="ARBA00022450"/>
    </source>
</evidence>
<dbReference type="GO" id="GO:0017000">
    <property type="term" value="P:antibiotic biosynthetic process"/>
    <property type="evidence" value="ECO:0007669"/>
    <property type="project" value="UniProtKB-ARBA"/>
</dbReference>
<dbReference type="InterPro" id="IPR020806">
    <property type="entry name" value="PKS_PP-bd"/>
</dbReference>
<protein>
    <submittedName>
        <fullName evidence="4">Predicted protein</fullName>
    </submittedName>
</protein>
<dbReference type="GO" id="GO:0031177">
    <property type="term" value="F:phosphopantetheine binding"/>
    <property type="evidence" value="ECO:0007669"/>
    <property type="project" value="InterPro"/>
</dbReference>
<dbReference type="AlphaFoldDB" id="D6AAN7"/>
<name>D6AAN7_STRV1</name>
<dbReference type="EMBL" id="DS999642">
    <property type="protein sequence ID" value="EFE72572.2"/>
    <property type="molecule type" value="Genomic_DNA"/>
</dbReference>
<feature type="domain" description="Carrier" evidence="3">
    <location>
        <begin position="8"/>
        <end position="85"/>
    </location>
</feature>
<evidence type="ECO:0000259" key="3">
    <source>
        <dbReference type="PROSITE" id="PS50075"/>
    </source>
</evidence>
<dbReference type="RefSeq" id="WP_004994369.1">
    <property type="nucleotide sequence ID" value="NZ_DS999642.1"/>
</dbReference>
<proteinExistence type="predicted"/>